<dbReference type="GO" id="GO:0005743">
    <property type="term" value="C:mitochondrial inner membrane"/>
    <property type="evidence" value="ECO:0007669"/>
    <property type="project" value="TreeGrafter"/>
</dbReference>
<dbReference type="SMART" id="SM00892">
    <property type="entry name" value="Endonuclease_NS"/>
    <property type="match status" value="1"/>
</dbReference>
<evidence type="ECO:0000256" key="3">
    <source>
        <dbReference type="ARBA" id="ARBA00022723"/>
    </source>
</evidence>
<evidence type="ECO:0000313" key="10">
    <source>
        <dbReference type="Proteomes" id="UP000001070"/>
    </source>
</evidence>
<evidence type="ECO:0000256" key="1">
    <source>
        <dbReference type="ARBA" id="ARBA00010052"/>
    </source>
</evidence>
<evidence type="ECO:0000256" key="2">
    <source>
        <dbReference type="ARBA" id="ARBA00022722"/>
    </source>
</evidence>
<dbReference type="InterPro" id="IPR040255">
    <property type="entry name" value="Non-specific_endonuclease"/>
</dbReference>
<dbReference type="PhylomeDB" id="B4JUA5"/>
<sequence length="255" mass="28379">MYRVGYKLSDTQFLELYRSCYDVPNQTAHFVIHLAYPITSPAPRPDQSFTSDGVISGAAAAFFQAKNIYATFKETLGPNQNFVTSARDLVFDRGHLAASADFGFESYMRLSFKYLNVVAQFGSINRSNWKTLETWIRNQLNDGNFEVLKICTGGFGVLELPHSITGELKPIYLNAPSSNPVPKWLFKTVNDGDGTRYAFLTYNNIHDASIPTPNCQQVACPATLQFVDTKEAGLSFCCDPIDFLTTNVPHLANVC</sequence>
<dbReference type="Proteomes" id="UP000001070">
    <property type="component" value="Unassembled WGS sequence"/>
</dbReference>
<evidence type="ECO:0000313" key="9">
    <source>
        <dbReference type="EMBL" id="EDV91075.1"/>
    </source>
</evidence>
<dbReference type="Gene3D" id="3.40.570.10">
    <property type="entry name" value="Extracellular Endonuclease, subunit A"/>
    <property type="match status" value="1"/>
</dbReference>
<evidence type="ECO:0000259" key="8">
    <source>
        <dbReference type="SMART" id="SM00892"/>
    </source>
</evidence>
<dbReference type="FunCoup" id="B4JUA5">
    <property type="interactions" value="4"/>
</dbReference>
<dbReference type="InterPro" id="IPR018524">
    <property type="entry name" value="DNA/RNA_endonuclease_AS"/>
</dbReference>
<dbReference type="InterPro" id="IPR001604">
    <property type="entry name" value="Endo_G_ENPP1-like_dom"/>
</dbReference>
<evidence type="ECO:0000256" key="7">
    <source>
        <dbReference type="RuleBase" id="RU366055"/>
    </source>
</evidence>
<comment type="similarity">
    <text evidence="1 7">Belongs to the DNA/RNA non-specific endonuclease family.</text>
</comment>
<feature type="active site" description="Proton acceptor" evidence="5">
    <location>
        <position position="95"/>
    </location>
</feature>
<accession>B4JUA5</accession>
<evidence type="ECO:0000256" key="5">
    <source>
        <dbReference type="PIRSR" id="PIRSR640255-1"/>
    </source>
</evidence>
<keyword evidence="7" id="KW-0378">Hydrolase</keyword>
<dbReference type="GO" id="GO:0006309">
    <property type="term" value="P:apoptotic DNA fragmentation"/>
    <property type="evidence" value="ECO:0007669"/>
    <property type="project" value="TreeGrafter"/>
</dbReference>
<keyword evidence="4 7" id="KW-0255">Endonuclease</keyword>
<dbReference type="GO" id="GO:0004521">
    <property type="term" value="F:RNA endonuclease activity"/>
    <property type="evidence" value="ECO:0007669"/>
    <property type="project" value="TreeGrafter"/>
</dbReference>
<dbReference type="InterPro" id="IPR044925">
    <property type="entry name" value="His-Me_finger_sf"/>
</dbReference>
<dbReference type="EC" id="3.1.30.-" evidence="7"/>
<dbReference type="eggNOG" id="ENOG502TBMA">
    <property type="taxonomic scope" value="Eukaryota"/>
</dbReference>
<dbReference type="OMA" id="NAWASQQ"/>
<dbReference type="EMBL" id="CH916374">
    <property type="protein sequence ID" value="EDV91075.1"/>
    <property type="molecule type" value="Genomic_DNA"/>
</dbReference>
<keyword evidence="10" id="KW-1185">Reference proteome</keyword>
<dbReference type="PROSITE" id="PS01070">
    <property type="entry name" value="NUCLEASE_NON_SPEC"/>
    <property type="match status" value="1"/>
</dbReference>
<proteinExistence type="inferred from homology"/>
<dbReference type="GO" id="GO:0005634">
    <property type="term" value="C:nucleus"/>
    <property type="evidence" value="ECO:0007669"/>
    <property type="project" value="TreeGrafter"/>
</dbReference>
<feature type="domain" description="DNA/RNA non-specific endonuclease/pyrophosphatase/phosphodiesterase" evidence="8">
    <location>
        <begin position="13"/>
        <end position="243"/>
    </location>
</feature>
<keyword evidence="2 7" id="KW-0540">Nuclease</keyword>
<name>B4JUA5_DROGR</name>
<dbReference type="GO" id="GO:0046872">
    <property type="term" value="F:metal ion binding"/>
    <property type="evidence" value="ECO:0007669"/>
    <property type="project" value="UniProtKB-KW"/>
</dbReference>
<dbReference type="Pfam" id="PF01223">
    <property type="entry name" value="Endonuclease_NS"/>
    <property type="match status" value="1"/>
</dbReference>
<dbReference type="STRING" id="7222.B4JUA5"/>
<comment type="cofactor">
    <cofactor evidence="7">
        <name>Mg(2+)</name>
        <dbReference type="ChEBI" id="CHEBI:18420"/>
    </cofactor>
</comment>
<feature type="binding site" evidence="6">
    <location>
        <position position="125"/>
    </location>
    <ligand>
        <name>Mg(2+)</name>
        <dbReference type="ChEBI" id="CHEBI:18420"/>
        <note>catalytic</note>
    </ligand>
</feature>
<dbReference type="KEGG" id="dgr:6568489"/>
<keyword evidence="3 6" id="KW-0479">Metal-binding</keyword>
<dbReference type="GO" id="GO:0000014">
    <property type="term" value="F:single-stranded DNA endodeoxyribonuclease activity"/>
    <property type="evidence" value="ECO:0007669"/>
    <property type="project" value="TreeGrafter"/>
</dbReference>
<dbReference type="GO" id="GO:0003676">
    <property type="term" value="F:nucleic acid binding"/>
    <property type="evidence" value="ECO:0007669"/>
    <property type="project" value="InterPro"/>
</dbReference>
<dbReference type="AlphaFoldDB" id="B4JUA5"/>
<evidence type="ECO:0000256" key="4">
    <source>
        <dbReference type="ARBA" id="ARBA00022759"/>
    </source>
</evidence>
<dbReference type="SUPFAM" id="SSF54060">
    <property type="entry name" value="His-Me finger endonucleases"/>
    <property type="match status" value="1"/>
</dbReference>
<protein>
    <recommendedName>
        <fullName evidence="7">Endonuclease</fullName>
        <ecNumber evidence="7">3.1.30.-</ecNumber>
    </recommendedName>
</protein>
<gene>
    <name evidence="9" type="primary">Dgri\GH16212</name>
    <name evidence="9" type="ORF">Dgri_GH16212</name>
</gene>
<reference evidence="9 10" key="1">
    <citation type="journal article" date="2007" name="Nature">
        <title>Evolution of genes and genomes on the Drosophila phylogeny.</title>
        <authorList>
            <consortium name="Drosophila 12 Genomes Consortium"/>
            <person name="Clark A.G."/>
            <person name="Eisen M.B."/>
            <person name="Smith D.R."/>
            <person name="Bergman C.M."/>
            <person name="Oliver B."/>
            <person name="Markow T.A."/>
            <person name="Kaufman T.C."/>
            <person name="Kellis M."/>
            <person name="Gelbart W."/>
            <person name="Iyer V.N."/>
            <person name="Pollard D.A."/>
            <person name="Sackton T.B."/>
            <person name="Larracuente A.M."/>
            <person name="Singh N.D."/>
            <person name="Abad J.P."/>
            <person name="Abt D.N."/>
            <person name="Adryan B."/>
            <person name="Aguade M."/>
            <person name="Akashi H."/>
            <person name="Anderson W.W."/>
            <person name="Aquadro C.F."/>
            <person name="Ardell D.H."/>
            <person name="Arguello R."/>
            <person name="Artieri C.G."/>
            <person name="Barbash D.A."/>
            <person name="Barker D."/>
            <person name="Barsanti P."/>
            <person name="Batterham P."/>
            <person name="Batzoglou S."/>
            <person name="Begun D."/>
            <person name="Bhutkar A."/>
            <person name="Blanco E."/>
            <person name="Bosak S.A."/>
            <person name="Bradley R.K."/>
            <person name="Brand A.D."/>
            <person name="Brent M.R."/>
            <person name="Brooks A.N."/>
            <person name="Brown R.H."/>
            <person name="Butlin R.K."/>
            <person name="Caggese C."/>
            <person name="Calvi B.R."/>
            <person name="Bernardo de Carvalho A."/>
            <person name="Caspi A."/>
            <person name="Castrezana S."/>
            <person name="Celniker S.E."/>
            <person name="Chang J.L."/>
            <person name="Chapple C."/>
            <person name="Chatterji S."/>
            <person name="Chinwalla A."/>
            <person name="Civetta A."/>
            <person name="Clifton S.W."/>
            <person name="Comeron J.M."/>
            <person name="Costello J.C."/>
            <person name="Coyne J.A."/>
            <person name="Daub J."/>
            <person name="David R.G."/>
            <person name="Delcher A.L."/>
            <person name="Delehaunty K."/>
            <person name="Do C.B."/>
            <person name="Ebling H."/>
            <person name="Edwards K."/>
            <person name="Eickbush T."/>
            <person name="Evans J.D."/>
            <person name="Filipski A."/>
            <person name="Findeiss S."/>
            <person name="Freyhult E."/>
            <person name="Fulton L."/>
            <person name="Fulton R."/>
            <person name="Garcia A.C."/>
            <person name="Gardiner A."/>
            <person name="Garfield D.A."/>
            <person name="Garvin B.E."/>
            <person name="Gibson G."/>
            <person name="Gilbert D."/>
            <person name="Gnerre S."/>
            <person name="Godfrey J."/>
            <person name="Good R."/>
            <person name="Gotea V."/>
            <person name="Gravely B."/>
            <person name="Greenberg A.J."/>
            <person name="Griffiths-Jones S."/>
            <person name="Gross S."/>
            <person name="Guigo R."/>
            <person name="Gustafson E.A."/>
            <person name="Haerty W."/>
            <person name="Hahn M.W."/>
            <person name="Halligan D.L."/>
            <person name="Halpern A.L."/>
            <person name="Halter G.M."/>
            <person name="Han M.V."/>
            <person name="Heger A."/>
            <person name="Hillier L."/>
            <person name="Hinrichs A.S."/>
            <person name="Holmes I."/>
            <person name="Hoskins R.A."/>
            <person name="Hubisz M.J."/>
            <person name="Hultmark D."/>
            <person name="Huntley M.A."/>
            <person name="Jaffe D.B."/>
            <person name="Jagadeeshan S."/>
            <person name="Jeck W.R."/>
            <person name="Johnson J."/>
            <person name="Jones C.D."/>
            <person name="Jordan W.C."/>
            <person name="Karpen G.H."/>
            <person name="Kataoka E."/>
            <person name="Keightley P.D."/>
            <person name="Kheradpour P."/>
            <person name="Kirkness E.F."/>
            <person name="Koerich L.B."/>
            <person name="Kristiansen K."/>
            <person name="Kudrna D."/>
            <person name="Kulathinal R.J."/>
            <person name="Kumar S."/>
            <person name="Kwok R."/>
            <person name="Lander E."/>
            <person name="Langley C.H."/>
            <person name="Lapoint R."/>
            <person name="Lazzaro B.P."/>
            <person name="Lee S.J."/>
            <person name="Levesque L."/>
            <person name="Li R."/>
            <person name="Lin C.F."/>
            <person name="Lin M.F."/>
            <person name="Lindblad-Toh K."/>
            <person name="Llopart A."/>
            <person name="Long M."/>
            <person name="Low L."/>
            <person name="Lozovsky E."/>
            <person name="Lu J."/>
            <person name="Luo M."/>
            <person name="Machado C.A."/>
            <person name="Makalowski W."/>
            <person name="Marzo M."/>
            <person name="Matsuda M."/>
            <person name="Matzkin L."/>
            <person name="McAllister B."/>
            <person name="McBride C.S."/>
            <person name="McKernan B."/>
            <person name="McKernan K."/>
            <person name="Mendez-Lago M."/>
            <person name="Minx P."/>
            <person name="Mollenhauer M.U."/>
            <person name="Montooth K."/>
            <person name="Mount S.M."/>
            <person name="Mu X."/>
            <person name="Myers E."/>
            <person name="Negre B."/>
            <person name="Newfeld S."/>
            <person name="Nielsen R."/>
            <person name="Noor M.A."/>
            <person name="O'Grady P."/>
            <person name="Pachter L."/>
            <person name="Papaceit M."/>
            <person name="Parisi M.J."/>
            <person name="Parisi M."/>
            <person name="Parts L."/>
            <person name="Pedersen J.S."/>
            <person name="Pesole G."/>
            <person name="Phillippy A.M."/>
            <person name="Ponting C.P."/>
            <person name="Pop M."/>
            <person name="Porcelli D."/>
            <person name="Powell J.R."/>
            <person name="Prohaska S."/>
            <person name="Pruitt K."/>
            <person name="Puig M."/>
            <person name="Quesneville H."/>
            <person name="Ram K.R."/>
            <person name="Rand D."/>
            <person name="Rasmussen M.D."/>
            <person name="Reed L.K."/>
            <person name="Reenan R."/>
            <person name="Reily A."/>
            <person name="Remington K.A."/>
            <person name="Rieger T.T."/>
            <person name="Ritchie M.G."/>
            <person name="Robin C."/>
            <person name="Rogers Y.H."/>
            <person name="Rohde C."/>
            <person name="Rozas J."/>
            <person name="Rubenfield M.J."/>
            <person name="Ruiz A."/>
            <person name="Russo S."/>
            <person name="Salzberg S.L."/>
            <person name="Sanchez-Gracia A."/>
            <person name="Saranga D.J."/>
            <person name="Sato H."/>
            <person name="Schaeffer S.W."/>
            <person name="Schatz M.C."/>
            <person name="Schlenke T."/>
            <person name="Schwartz R."/>
            <person name="Segarra C."/>
            <person name="Singh R.S."/>
            <person name="Sirot L."/>
            <person name="Sirota M."/>
            <person name="Sisneros N.B."/>
            <person name="Smith C.D."/>
            <person name="Smith T.F."/>
            <person name="Spieth J."/>
            <person name="Stage D.E."/>
            <person name="Stark A."/>
            <person name="Stephan W."/>
            <person name="Strausberg R.L."/>
            <person name="Strempel S."/>
            <person name="Sturgill D."/>
            <person name="Sutton G."/>
            <person name="Sutton G.G."/>
            <person name="Tao W."/>
            <person name="Teichmann S."/>
            <person name="Tobari Y.N."/>
            <person name="Tomimura Y."/>
            <person name="Tsolas J.M."/>
            <person name="Valente V.L."/>
            <person name="Venter E."/>
            <person name="Venter J.C."/>
            <person name="Vicario S."/>
            <person name="Vieira F.G."/>
            <person name="Vilella A.J."/>
            <person name="Villasante A."/>
            <person name="Walenz B."/>
            <person name="Wang J."/>
            <person name="Wasserman M."/>
            <person name="Watts T."/>
            <person name="Wilson D."/>
            <person name="Wilson R.K."/>
            <person name="Wing R.A."/>
            <person name="Wolfner M.F."/>
            <person name="Wong A."/>
            <person name="Wong G.K."/>
            <person name="Wu C.I."/>
            <person name="Wu G."/>
            <person name="Yamamoto D."/>
            <person name="Yang H.P."/>
            <person name="Yang S.P."/>
            <person name="Yorke J.A."/>
            <person name="Yoshida K."/>
            <person name="Zdobnov E."/>
            <person name="Zhang P."/>
            <person name="Zhang Y."/>
            <person name="Zimin A.V."/>
            <person name="Baldwin J."/>
            <person name="Abdouelleil A."/>
            <person name="Abdulkadir J."/>
            <person name="Abebe A."/>
            <person name="Abera B."/>
            <person name="Abreu J."/>
            <person name="Acer S.C."/>
            <person name="Aftuck L."/>
            <person name="Alexander A."/>
            <person name="An P."/>
            <person name="Anderson E."/>
            <person name="Anderson S."/>
            <person name="Arachi H."/>
            <person name="Azer M."/>
            <person name="Bachantsang P."/>
            <person name="Barry A."/>
            <person name="Bayul T."/>
            <person name="Berlin A."/>
            <person name="Bessette D."/>
            <person name="Bloom T."/>
            <person name="Blye J."/>
            <person name="Boguslavskiy L."/>
            <person name="Bonnet C."/>
            <person name="Boukhgalter B."/>
            <person name="Bourzgui I."/>
            <person name="Brown A."/>
            <person name="Cahill P."/>
            <person name="Channer S."/>
            <person name="Cheshatsang Y."/>
            <person name="Chuda L."/>
            <person name="Citroen M."/>
            <person name="Collymore A."/>
            <person name="Cooke P."/>
            <person name="Costello M."/>
            <person name="D'Aco K."/>
            <person name="Daza R."/>
            <person name="De Haan G."/>
            <person name="DeGray S."/>
            <person name="DeMaso C."/>
            <person name="Dhargay N."/>
            <person name="Dooley K."/>
            <person name="Dooley E."/>
            <person name="Doricent M."/>
            <person name="Dorje P."/>
            <person name="Dorjee K."/>
            <person name="Dupes A."/>
            <person name="Elong R."/>
            <person name="Falk J."/>
            <person name="Farina A."/>
            <person name="Faro S."/>
            <person name="Ferguson D."/>
            <person name="Fisher S."/>
            <person name="Foley C.D."/>
            <person name="Franke A."/>
            <person name="Friedrich D."/>
            <person name="Gadbois L."/>
            <person name="Gearin G."/>
            <person name="Gearin C.R."/>
            <person name="Giannoukos G."/>
            <person name="Goode T."/>
            <person name="Graham J."/>
            <person name="Grandbois E."/>
            <person name="Grewal S."/>
            <person name="Gyaltsen K."/>
            <person name="Hafez N."/>
            <person name="Hagos B."/>
            <person name="Hall J."/>
            <person name="Henson C."/>
            <person name="Hollinger A."/>
            <person name="Honan T."/>
            <person name="Huard M.D."/>
            <person name="Hughes L."/>
            <person name="Hurhula B."/>
            <person name="Husby M.E."/>
            <person name="Kamat A."/>
            <person name="Kanga B."/>
            <person name="Kashin S."/>
            <person name="Khazanovich D."/>
            <person name="Kisner P."/>
            <person name="Lance K."/>
            <person name="Lara M."/>
            <person name="Lee W."/>
            <person name="Lennon N."/>
            <person name="Letendre F."/>
            <person name="LeVine R."/>
            <person name="Lipovsky A."/>
            <person name="Liu X."/>
            <person name="Liu J."/>
            <person name="Liu S."/>
            <person name="Lokyitsang T."/>
            <person name="Lokyitsang Y."/>
            <person name="Lubonja R."/>
            <person name="Lui A."/>
            <person name="MacDonald P."/>
            <person name="Magnisalis V."/>
            <person name="Maru K."/>
            <person name="Matthews C."/>
            <person name="McCusker W."/>
            <person name="McDonough S."/>
            <person name="Mehta T."/>
            <person name="Meldrim J."/>
            <person name="Meneus L."/>
            <person name="Mihai O."/>
            <person name="Mihalev A."/>
            <person name="Mihova T."/>
            <person name="Mittelman R."/>
            <person name="Mlenga V."/>
            <person name="Montmayeur A."/>
            <person name="Mulrain L."/>
            <person name="Navidi A."/>
            <person name="Naylor J."/>
            <person name="Negash T."/>
            <person name="Nguyen T."/>
            <person name="Nguyen N."/>
            <person name="Nicol R."/>
            <person name="Norbu C."/>
            <person name="Norbu N."/>
            <person name="Novod N."/>
            <person name="O'Neill B."/>
            <person name="Osman S."/>
            <person name="Markiewicz E."/>
            <person name="Oyono O.L."/>
            <person name="Patti C."/>
            <person name="Phunkhang P."/>
            <person name="Pierre F."/>
            <person name="Priest M."/>
            <person name="Raghuraman S."/>
            <person name="Rege F."/>
            <person name="Reyes R."/>
            <person name="Rise C."/>
            <person name="Rogov P."/>
            <person name="Ross K."/>
            <person name="Ryan E."/>
            <person name="Settipalli S."/>
            <person name="Shea T."/>
            <person name="Sherpa N."/>
            <person name="Shi L."/>
            <person name="Shih D."/>
            <person name="Sparrow T."/>
            <person name="Spaulding J."/>
            <person name="Stalker J."/>
            <person name="Stange-Thomann N."/>
            <person name="Stavropoulos S."/>
            <person name="Stone C."/>
            <person name="Strader C."/>
            <person name="Tesfaye S."/>
            <person name="Thomson T."/>
            <person name="Thoulutsang Y."/>
            <person name="Thoulutsang D."/>
            <person name="Topham K."/>
            <person name="Topping I."/>
            <person name="Tsamla T."/>
            <person name="Vassiliev H."/>
            <person name="Vo A."/>
            <person name="Wangchuk T."/>
            <person name="Wangdi T."/>
            <person name="Weiand M."/>
            <person name="Wilkinson J."/>
            <person name="Wilson A."/>
            <person name="Yadav S."/>
            <person name="Young G."/>
            <person name="Yu Q."/>
            <person name="Zembek L."/>
            <person name="Zhong D."/>
            <person name="Zimmer A."/>
            <person name="Zwirko Z."/>
            <person name="Jaffe D.B."/>
            <person name="Alvarez P."/>
            <person name="Brockman W."/>
            <person name="Butler J."/>
            <person name="Chin C."/>
            <person name="Gnerre S."/>
            <person name="Grabherr M."/>
            <person name="Kleber M."/>
            <person name="Mauceli E."/>
            <person name="MacCallum I."/>
        </authorList>
    </citation>
    <scope>NUCLEOTIDE SEQUENCE [LARGE SCALE GENOMIC DNA]</scope>
    <source>
        <strain evidence="10">Tucson 15287-2541.00</strain>
    </source>
</reference>
<dbReference type="InParanoid" id="B4JUA5"/>
<dbReference type="InterPro" id="IPR044929">
    <property type="entry name" value="DNA/RNA_non-sp_Endonuclease_sf"/>
</dbReference>
<dbReference type="PANTHER" id="PTHR13966:SF17">
    <property type="entry name" value="ENDONUCLEASE-RELATED"/>
    <property type="match status" value="1"/>
</dbReference>
<evidence type="ECO:0000256" key="6">
    <source>
        <dbReference type="PIRSR" id="PIRSR640255-2"/>
    </source>
</evidence>
<dbReference type="HOGENOM" id="CLU_048495_0_0_1"/>
<dbReference type="OrthoDB" id="8194122at2759"/>
<dbReference type="PANTHER" id="PTHR13966">
    <property type="entry name" value="ENDONUCLEASE RELATED"/>
    <property type="match status" value="1"/>
</dbReference>
<organism evidence="10">
    <name type="scientific">Drosophila grimshawi</name>
    <name type="common">Hawaiian fruit fly</name>
    <name type="synonym">Idiomyia grimshawi</name>
    <dbReference type="NCBI Taxonomy" id="7222"/>
    <lineage>
        <taxon>Eukaryota</taxon>
        <taxon>Metazoa</taxon>
        <taxon>Ecdysozoa</taxon>
        <taxon>Arthropoda</taxon>
        <taxon>Hexapoda</taxon>
        <taxon>Insecta</taxon>
        <taxon>Pterygota</taxon>
        <taxon>Neoptera</taxon>
        <taxon>Endopterygota</taxon>
        <taxon>Diptera</taxon>
        <taxon>Brachycera</taxon>
        <taxon>Muscomorpha</taxon>
        <taxon>Ephydroidea</taxon>
        <taxon>Drosophilidae</taxon>
        <taxon>Drosophila</taxon>
        <taxon>Hawaiian Drosophila</taxon>
    </lineage>
</organism>